<dbReference type="Pfam" id="PF03652">
    <property type="entry name" value="RuvX"/>
    <property type="match status" value="1"/>
</dbReference>
<dbReference type="InterPro" id="IPR037027">
    <property type="entry name" value="YqgF/RNaseH-like_dom_sf"/>
</dbReference>
<dbReference type="GO" id="GO:0000967">
    <property type="term" value="P:rRNA 5'-end processing"/>
    <property type="evidence" value="ECO:0007669"/>
    <property type="project" value="UniProtKB-UniRule"/>
</dbReference>
<evidence type="ECO:0000313" key="8">
    <source>
        <dbReference type="Proteomes" id="UP000784435"/>
    </source>
</evidence>
<dbReference type="SMART" id="SM00732">
    <property type="entry name" value="YqgFc"/>
    <property type="match status" value="1"/>
</dbReference>
<evidence type="ECO:0000256" key="5">
    <source>
        <dbReference type="HAMAP-Rule" id="MF_00651"/>
    </source>
</evidence>
<dbReference type="GO" id="GO:0016788">
    <property type="term" value="F:hydrolase activity, acting on ester bonds"/>
    <property type="evidence" value="ECO:0007669"/>
    <property type="project" value="UniProtKB-UniRule"/>
</dbReference>
<dbReference type="AlphaFoldDB" id="A0A921MEI0"/>
<feature type="domain" description="YqgF/RNase H-like" evidence="6">
    <location>
        <begin position="7"/>
        <end position="107"/>
    </location>
</feature>
<dbReference type="EMBL" id="DYUK01000166">
    <property type="protein sequence ID" value="HJG80312.1"/>
    <property type="molecule type" value="Genomic_DNA"/>
</dbReference>
<proteinExistence type="inferred from homology"/>
<dbReference type="GO" id="GO:0004518">
    <property type="term" value="F:nuclease activity"/>
    <property type="evidence" value="ECO:0007669"/>
    <property type="project" value="UniProtKB-KW"/>
</dbReference>
<evidence type="ECO:0000256" key="3">
    <source>
        <dbReference type="ARBA" id="ARBA00022722"/>
    </source>
</evidence>
<dbReference type="InterPro" id="IPR012337">
    <property type="entry name" value="RNaseH-like_sf"/>
</dbReference>
<name>A0A921MEI0_9MICO</name>
<keyword evidence="2 5" id="KW-0690">Ribosome biogenesis</keyword>
<dbReference type="InterPro" id="IPR005227">
    <property type="entry name" value="YqgF"/>
</dbReference>
<evidence type="ECO:0000256" key="1">
    <source>
        <dbReference type="ARBA" id="ARBA00022490"/>
    </source>
</evidence>
<dbReference type="Proteomes" id="UP000784435">
    <property type="component" value="Unassembled WGS sequence"/>
</dbReference>
<dbReference type="Gene3D" id="3.30.420.140">
    <property type="entry name" value="YqgF/RNase H-like domain"/>
    <property type="match status" value="1"/>
</dbReference>
<dbReference type="CDD" id="cd16964">
    <property type="entry name" value="YqgF"/>
    <property type="match status" value="1"/>
</dbReference>
<evidence type="ECO:0000256" key="2">
    <source>
        <dbReference type="ARBA" id="ARBA00022517"/>
    </source>
</evidence>
<protein>
    <recommendedName>
        <fullName evidence="5">Putative pre-16S rRNA nuclease</fullName>
        <ecNumber evidence="5">3.1.-.-</ecNumber>
    </recommendedName>
</protein>
<keyword evidence="4 5" id="KW-0378">Hydrolase</keyword>
<dbReference type="SUPFAM" id="SSF53098">
    <property type="entry name" value="Ribonuclease H-like"/>
    <property type="match status" value="1"/>
</dbReference>
<comment type="caution">
    <text evidence="7">The sequence shown here is derived from an EMBL/GenBank/DDBJ whole genome shotgun (WGS) entry which is preliminary data.</text>
</comment>
<keyword evidence="3 5" id="KW-0540">Nuclease</keyword>
<reference evidence="7" key="2">
    <citation type="submission" date="2021-09" db="EMBL/GenBank/DDBJ databases">
        <authorList>
            <person name="Gilroy R."/>
        </authorList>
    </citation>
    <scope>NUCLEOTIDE SEQUENCE</scope>
    <source>
        <strain evidence="7">ChiGjej5B5-7349</strain>
    </source>
</reference>
<organism evidence="7 8">
    <name type="scientific">Brevibacterium senegalense</name>
    <dbReference type="NCBI Taxonomy" id="1033736"/>
    <lineage>
        <taxon>Bacteria</taxon>
        <taxon>Bacillati</taxon>
        <taxon>Actinomycetota</taxon>
        <taxon>Actinomycetes</taxon>
        <taxon>Micrococcales</taxon>
        <taxon>Brevibacteriaceae</taxon>
        <taxon>Brevibacterium</taxon>
    </lineage>
</organism>
<reference evidence="7" key="1">
    <citation type="journal article" date="2021" name="PeerJ">
        <title>Extensive microbial diversity within the chicken gut microbiome revealed by metagenomics and culture.</title>
        <authorList>
            <person name="Gilroy R."/>
            <person name="Ravi A."/>
            <person name="Getino M."/>
            <person name="Pursley I."/>
            <person name="Horton D.L."/>
            <person name="Alikhan N.F."/>
            <person name="Baker D."/>
            <person name="Gharbi K."/>
            <person name="Hall N."/>
            <person name="Watson M."/>
            <person name="Adriaenssens E.M."/>
            <person name="Foster-Nyarko E."/>
            <person name="Jarju S."/>
            <person name="Secka A."/>
            <person name="Antonio M."/>
            <person name="Oren A."/>
            <person name="Chaudhuri R.R."/>
            <person name="La Ragione R."/>
            <person name="Hildebrand F."/>
            <person name="Pallen M.J."/>
        </authorList>
    </citation>
    <scope>NUCLEOTIDE SEQUENCE</scope>
    <source>
        <strain evidence="7">ChiGjej5B5-7349</strain>
    </source>
</reference>
<dbReference type="HAMAP" id="MF_00651">
    <property type="entry name" value="Nuclease_YqgF"/>
    <property type="match status" value="1"/>
</dbReference>
<evidence type="ECO:0000313" key="7">
    <source>
        <dbReference type="EMBL" id="HJG80312.1"/>
    </source>
</evidence>
<dbReference type="NCBIfam" id="TIGR00250">
    <property type="entry name" value="RNAse_H_YqgF"/>
    <property type="match status" value="1"/>
</dbReference>
<comment type="function">
    <text evidence="5">Could be a nuclease involved in processing of the 5'-end of pre-16S rRNA.</text>
</comment>
<dbReference type="EC" id="3.1.-.-" evidence="5"/>
<sequence>MSGFRRGRRLALDVGSVRVGAAVCDPDGILATPLDHVRRDDDGQALARVRDLIEEHGAIEVVAGRPRSLDGVDHGAVDAALTFLRALATRITVPIRLVDERFTTVQAHSVLQSAGRNSKQRRDRVDSVAAVLILQTALDLEKSSGTPAGTILDRED</sequence>
<evidence type="ECO:0000256" key="4">
    <source>
        <dbReference type="ARBA" id="ARBA00022801"/>
    </source>
</evidence>
<dbReference type="GO" id="GO:0005829">
    <property type="term" value="C:cytosol"/>
    <property type="evidence" value="ECO:0007669"/>
    <property type="project" value="TreeGrafter"/>
</dbReference>
<dbReference type="PANTHER" id="PTHR33317:SF4">
    <property type="entry name" value="POLYNUCLEOTIDYL TRANSFERASE, RIBONUCLEASE H-LIKE SUPERFAMILY PROTEIN"/>
    <property type="match status" value="1"/>
</dbReference>
<comment type="similarity">
    <text evidence="5">Belongs to the YqgF HJR family.</text>
</comment>
<evidence type="ECO:0000259" key="6">
    <source>
        <dbReference type="SMART" id="SM00732"/>
    </source>
</evidence>
<dbReference type="PANTHER" id="PTHR33317">
    <property type="entry name" value="POLYNUCLEOTIDYL TRANSFERASE, RIBONUCLEASE H-LIKE SUPERFAMILY PROTEIN"/>
    <property type="match status" value="1"/>
</dbReference>
<accession>A0A921MEI0</accession>
<gene>
    <name evidence="7" type="primary">ruvX</name>
    <name evidence="7" type="ORF">K8V08_07855</name>
</gene>
<dbReference type="InterPro" id="IPR006641">
    <property type="entry name" value="YqgF/RNaseH-like_dom"/>
</dbReference>
<keyword evidence="1 5" id="KW-0963">Cytoplasm</keyword>
<comment type="subcellular location">
    <subcellularLocation>
        <location evidence="5">Cytoplasm</location>
    </subcellularLocation>
</comment>